<reference evidence="1 2" key="1">
    <citation type="submission" date="2016-12" db="EMBL/GenBank/DDBJ databases">
        <authorList>
            <person name="Song W.-J."/>
            <person name="Kurnit D.M."/>
        </authorList>
    </citation>
    <scope>NUCLEOTIDE SEQUENCE [LARGE SCALE GENOMIC DNA]</scope>
    <source>
        <strain evidence="1 2">DSM 18488</strain>
    </source>
</reference>
<proteinExistence type="predicted"/>
<protein>
    <submittedName>
        <fullName evidence="1">Ferredoxin</fullName>
    </submittedName>
</protein>
<sequence>MKVKITSQCMGDRNCNKLCPEVFEYDEDQLLSIVKFDEIPEKYEDVVRQAMRECGADAIEIIE</sequence>
<organism evidence="1 2">
    <name type="scientific">Desulfopila aestuarii DSM 18488</name>
    <dbReference type="NCBI Taxonomy" id="1121416"/>
    <lineage>
        <taxon>Bacteria</taxon>
        <taxon>Pseudomonadati</taxon>
        <taxon>Thermodesulfobacteriota</taxon>
        <taxon>Desulfobulbia</taxon>
        <taxon>Desulfobulbales</taxon>
        <taxon>Desulfocapsaceae</taxon>
        <taxon>Desulfopila</taxon>
    </lineage>
</organism>
<dbReference type="SUPFAM" id="SSF54862">
    <property type="entry name" value="4Fe-4S ferredoxins"/>
    <property type="match status" value="1"/>
</dbReference>
<dbReference type="Gene3D" id="3.30.70.20">
    <property type="match status" value="1"/>
</dbReference>
<dbReference type="Pfam" id="PF13370">
    <property type="entry name" value="Fer4_13"/>
    <property type="match status" value="1"/>
</dbReference>
<evidence type="ECO:0000313" key="2">
    <source>
        <dbReference type="Proteomes" id="UP000184603"/>
    </source>
</evidence>
<dbReference type="EMBL" id="FRFE01000012">
    <property type="protein sequence ID" value="SHO49050.1"/>
    <property type="molecule type" value="Genomic_DNA"/>
</dbReference>
<dbReference type="STRING" id="1121416.SAMN02745220_02652"/>
<dbReference type="AlphaFoldDB" id="A0A1M7Y8V2"/>
<gene>
    <name evidence="1" type="ORF">SAMN02745220_02652</name>
</gene>
<dbReference type="Proteomes" id="UP000184603">
    <property type="component" value="Unassembled WGS sequence"/>
</dbReference>
<dbReference type="OrthoDB" id="9803319at2"/>
<accession>A0A1M7Y8V2</accession>
<dbReference type="RefSeq" id="WP_073613937.1">
    <property type="nucleotide sequence ID" value="NZ_FRFE01000012.1"/>
</dbReference>
<name>A0A1M7Y8V2_9BACT</name>
<keyword evidence="2" id="KW-1185">Reference proteome</keyword>
<evidence type="ECO:0000313" key="1">
    <source>
        <dbReference type="EMBL" id="SHO49050.1"/>
    </source>
</evidence>